<proteinExistence type="predicted"/>
<dbReference type="AlphaFoldDB" id="A0A6C0EP63"/>
<organism evidence="1">
    <name type="scientific">viral metagenome</name>
    <dbReference type="NCBI Taxonomy" id="1070528"/>
    <lineage>
        <taxon>unclassified sequences</taxon>
        <taxon>metagenomes</taxon>
        <taxon>organismal metagenomes</taxon>
    </lineage>
</organism>
<reference evidence="1" key="1">
    <citation type="journal article" date="2020" name="Nature">
        <title>Giant virus diversity and host interactions through global metagenomics.</title>
        <authorList>
            <person name="Schulz F."/>
            <person name="Roux S."/>
            <person name="Paez-Espino D."/>
            <person name="Jungbluth S."/>
            <person name="Walsh D.A."/>
            <person name="Denef V.J."/>
            <person name="McMahon K.D."/>
            <person name="Konstantinidis K.T."/>
            <person name="Eloe-Fadrosh E.A."/>
            <person name="Kyrpides N.C."/>
            <person name="Woyke T."/>
        </authorList>
    </citation>
    <scope>NUCLEOTIDE SEQUENCE</scope>
    <source>
        <strain evidence="1">GVMAG-M-3300009151-50</strain>
    </source>
</reference>
<sequence length="43" mass="5112">MKERWIQIVPSSPSNLEKNKKQLKLPHKLGYIPKYLKSHVKLI</sequence>
<dbReference type="EMBL" id="MN738912">
    <property type="protein sequence ID" value="QHT30758.1"/>
    <property type="molecule type" value="Genomic_DNA"/>
</dbReference>
<name>A0A6C0EP63_9ZZZZ</name>
<protein>
    <submittedName>
        <fullName evidence="1">Uncharacterized protein</fullName>
    </submittedName>
</protein>
<accession>A0A6C0EP63</accession>
<evidence type="ECO:0000313" key="1">
    <source>
        <dbReference type="EMBL" id="QHT30758.1"/>
    </source>
</evidence>